<accession>A0A4V1EG07</accession>
<dbReference type="KEGG" id="arf:AR1Y2_0966"/>
<dbReference type="OrthoDB" id="9798081at2"/>
<protein>
    <submittedName>
        <fullName evidence="1">Hydrolase, haloacid dehalogenase-like family</fullName>
    </submittedName>
</protein>
<dbReference type="SFLD" id="SFLDG01129">
    <property type="entry name" value="C1.5:_HAD__Beta-PGM__Phosphata"/>
    <property type="match status" value="1"/>
</dbReference>
<dbReference type="InterPro" id="IPR023214">
    <property type="entry name" value="HAD_sf"/>
</dbReference>
<dbReference type="SFLD" id="SFLDG01135">
    <property type="entry name" value="C1.5.6:_HAD__Beta-PGM__Phospha"/>
    <property type="match status" value="1"/>
</dbReference>
<dbReference type="GO" id="GO:0016787">
    <property type="term" value="F:hydrolase activity"/>
    <property type="evidence" value="ECO:0007669"/>
    <property type="project" value="UniProtKB-KW"/>
</dbReference>
<dbReference type="InterPro" id="IPR041492">
    <property type="entry name" value="HAD_2"/>
</dbReference>
<dbReference type="SUPFAM" id="SSF56784">
    <property type="entry name" value="HAD-like"/>
    <property type="match status" value="1"/>
</dbReference>
<dbReference type="InterPro" id="IPR006439">
    <property type="entry name" value="HAD-SF_hydro_IA"/>
</dbReference>
<reference evidence="1 2" key="1">
    <citation type="submission" date="2019-05" db="EMBL/GenBank/DDBJ databases">
        <title>Complete genome sequencing of Anaerostipes rhamnosivorans.</title>
        <authorList>
            <person name="Bui T.P.N."/>
            <person name="de Vos W.M."/>
        </authorList>
    </citation>
    <scope>NUCLEOTIDE SEQUENCE [LARGE SCALE GENOMIC DNA]</scope>
    <source>
        <strain evidence="1 2">1y2</strain>
    </source>
</reference>
<dbReference type="InterPro" id="IPR023198">
    <property type="entry name" value="PGP-like_dom2"/>
</dbReference>
<dbReference type="PANTHER" id="PTHR18901">
    <property type="entry name" value="2-DEOXYGLUCOSE-6-PHOSPHATE PHOSPHATASE 2"/>
    <property type="match status" value="1"/>
</dbReference>
<dbReference type="EMBL" id="CP040058">
    <property type="protein sequence ID" value="QCP34420.1"/>
    <property type="molecule type" value="Genomic_DNA"/>
</dbReference>
<gene>
    <name evidence="1" type="ORF">AR1Y2_0966</name>
</gene>
<dbReference type="Pfam" id="PF13419">
    <property type="entry name" value="HAD_2"/>
    <property type="match status" value="1"/>
</dbReference>
<sequence length="215" mass="24048">MEAVIFDMDGVIVNTEPGFYIVANKFLARYDKSITKEYFEQFFGGASEYMWKTTTEMLGLDIPVEECVKGADEIREQRIREEGYEAIDGSLDLIRKIHQEGIPLAVASSSARKEIEQVVDYFGIRQCFQVLVSGKDCRHPKPAPDVFLKAAVLLGAKPEQCLVIEDSNNGVTAAKRAGMNVIGFRNLEVANQELKSVDHIVTSMKDITLELCKSF</sequence>
<dbReference type="RefSeq" id="WP_137327958.1">
    <property type="nucleotide sequence ID" value="NZ_CP040058.1"/>
</dbReference>
<keyword evidence="2" id="KW-1185">Reference proteome</keyword>
<dbReference type="Gene3D" id="3.40.50.1000">
    <property type="entry name" value="HAD superfamily/HAD-like"/>
    <property type="match status" value="1"/>
</dbReference>
<name>A0A4V1EG07_9FIRM</name>
<dbReference type="InterPro" id="IPR036412">
    <property type="entry name" value="HAD-like_sf"/>
</dbReference>
<dbReference type="PANTHER" id="PTHR18901:SF38">
    <property type="entry name" value="PSEUDOURIDINE-5'-PHOSPHATASE"/>
    <property type="match status" value="1"/>
</dbReference>
<keyword evidence="1" id="KW-0378">Hydrolase</keyword>
<proteinExistence type="predicted"/>
<dbReference type="PRINTS" id="PR00413">
    <property type="entry name" value="HADHALOGNASE"/>
</dbReference>
<dbReference type="AlphaFoldDB" id="A0A4V1EG07"/>
<evidence type="ECO:0000313" key="1">
    <source>
        <dbReference type="EMBL" id="QCP34420.1"/>
    </source>
</evidence>
<evidence type="ECO:0000313" key="2">
    <source>
        <dbReference type="Proteomes" id="UP000298653"/>
    </source>
</evidence>
<dbReference type="Gene3D" id="1.10.150.240">
    <property type="entry name" value="Putative phosphatase, domain 2"/>
    <property type="match status" value="1"/>
</dbReference>
<dbReference type="SFLD" id="SFLDS00003">
    <property type="entry name" value="Haloacid_Dehalogenase"/>
    <property type="match status" value="1"/>
</dbReference>
<dbReference type="NCBIfam" id="TIGR01509">
    <property type="entry name" value="HAD-SF-IA-v3"/>
    <property type="match status" value="1"/>
</dbReference>
<organism evidence="1 2">
    <name type="scientific">Anaerostipes rhamnosivorans</name>
    <dbReference type="NCBI Taxonomy" id="1229621"/>
    <lineage>
        <taxon>Bacteria</taxon>
        <taxon>Bacillati</taxon>
        <taxon>Bacillota</taxon>
        <taxon>Clostridia</taxon>
        <taxon>Lachnospirales</taxon>
        <taxon>Lachnospiraceae</taxon>
        <taxon>Anaerostipes</taxon>
    </lineage>
</organism>
<dbReference type="Proteomes" id="UP000298653">
    <property type="component" value="Chromosome"/>
</dbReference>